<dbReference type="InterPro" id="IPR027417">
    <property type="entry name" value="P-loop_NTPase"/>
</dbReference>
<comment type="caution">
    <text evidence="1">The sequence shown here is derived from an EMBL/GenBank/DDBJ whole genome shotgun (WGS) entry which is preliminary data.</text>
</comment>
<dbReference type="InterPro" id="IPR051396">
    <property type="entry name" value="Bact_Antivir_Def_Nuclease"/>
</dbReference>
<dbReference type="EMBL" id="JMTM01000053">
    <property type="protein sequence ID" value="OAZ03677.1"/>
    <property type="molecule type" value="Genomic_DNA"/>
</dbReference>
<name>A0A199XQI7_9FLAO</name>
<organism evidence="1 2">
    <name type="scientific">Flavobacterium succinicans</name>
    <dbReference type="NCBI Taxonomy" id="29536"/>
    <lineage>
        <taxon>Bacteria</taxon>
        <taxon>Pseudomonadati</taxon>
        <taxon>Bacteroidota</taxon>
        <taxon>Flavobacteriia</taxon>
        <taxon>Flavobacteriales</taxon>
        <taxon>Flavobacteriaceae</taxon>
        <taxon>Flavobacterium</taxon>
    </lineage>
</organism>
<dbReference type="PATRIC" id="fig|29536.5.peg.2045"/>
<dbReference type="SUPFAM" id="SSF52540">
    <property type="entry name" value="P-loop containing nucleoside triphosphate hydrolases"/>
    <property type="match status" value="1"/>
</dbReference>
<dbReference type="PANTHER" id="PTHR43581">
    <property type="entry name" value="ATP/GTP PHOSPHATASE"/>
    <property type="match status" value="1"/>
</dbReference>
<dbReference type="Gene3D" id="3.40.50.300">
    <property type="entry name" value="P-loop containing nucleotide triphosphate hydrolases"/>
    <property type="match status" value="1"/>
</dbReference>
<gene>
    <name evidence="1" type="ORF">FLB_19550</name>
</gene>
<dbReference type="OrthoDB" id="1098190at2"/>
<proteinExistence type="predicted"/>
<evidence type="ECO:0000313" key="2">
    <source>
        <dbReference type="Proteomes" id="UP000093807"/>
    </source>
</evidence>
<protein>
    <submittedName>
        <fullName evidence="1">Uncharacterized protein</fullName>
    </submittedName>
</protein>
<reference evidence="1 2" key="1">
    <citation type="submission" date="2016-06" db="EMBL/GenBank/DDBJ databases">
        <title>Draft genome sequence of Flavobacterium succinicans strain DD5b.</title>
        <authorList>
            <person name="Poehlein A."/>
            <person name="Daniel R."/>
            <person name="Simeonova D.D."/>
        </authorList>
    </citation>
    <scope>NUCLEOTIDE SEQUENCE [LARGE SCALE GENOMIC DNA]</scope>
    <source>
        <strain evidence="1 2">DD5b</strain>
    </source>
</reference>
<dbReference type="RefSeq" id="WP_064715746.1">
    <property type="nucleotide sequence ID" value="NZ_JMTM01000053.1"/>
</dbReference>
<dbReference type="PANTHER" id="PTHR43581:SF4">
    <property type="entry name" value="ATP_GTP PHOSPHATASE"/>
    <property type="match status" value="1"/>
</dbReference>
<dbReference type="AlphaFoldDB" id="A0A199XQI7"/>
<accession>A0A199XQI7</accession>
<sequence>MKKLIIQNIGPILNIELELNKVNILMGPQSSGKSTIAKIISYCQWVEKRHILDGEYKYKVSEQLLDFHRLSENYFSDKSYIEYETDFIKISYKGQKLKETIKKKKNNISYKKEKNIYIPSERNFVSVIPNLSRYKETNDNIMSFVYDWYSAKRKFTKKNSLPILNLGIDFYNSEENDLDVLFLNKIKKEILLREGSSGLQSVIPLILIIEYLTETFYDENISNSVNELDSINHFISKHFTDIISPKRLKDIVEKQDVKEKIEISNLEIKKIANVFLSRTTYHNTNFIIEEPEQNLFPETQRDLIYHLLNKLKSERNHSLLLTTHSPYILYAINNCLLGYTIKDKMPLDEQNELKSHNSWLNPEYISIWQVKNGELISVLDERTKTVTKHYFNEITKDIMDEYYDMLNYFEYAE</sequence>
<dbReference type="Proteomes" id="UP000093807">
    <property type="component" value="Unassembled WGS sequence"/>
</dbReference>
<keyword evidence="2" id="KW-1185">Reference proteome</keyword>
<evidence type="ECO:0000313" key="1">
    <source>
        <dbReference type="EMBL" id="OAZ03677.1"/>
    </source>
</evidence>